<keyword evidence="1" id="KW-0812">Transmembrane</keyword>
<feature type="transmembrane region" description="Helical" evidence="1">
    <location>
        <begin position="138"/>
        <end position="159"/>
    </location>
</feature>
<dbReference type="EMBL" id="CP011125">
    <property type="protein sequence ID" value="AKF03159.1"/>
    <property type="molecule type" value="Genomic_DNA"/>
</dbReference>
<organism evidence="2 3">
    <name type="scientific">Sandaracinus amylolyticus</name>
    <dbReference type="NCBI Taxonomy" id="927083"/>
    <lineage>
        <taxon>Bacteria</taxon>
        <taxon>Pseudomonadati</taxon>
        <taxon>Myxococcota</taxon>
        <taxon>Polyangia</taxon>
        <taxon>Polyangiales</taxon>
        <taxon>Sandaracinaceae</taxon>
        <taxon>Sandaracinus</taxon>
    </lineage>
</organism>
<keyword evidence="3" id="KW-1185">Reference proteome</keyword>
<evidence type="ECO:0000313" key="3">
    <source>
        <dbReference type="Proteomes" id="UP000034883"/>
    </source>
</evidence>
<keyword evidence="1" id="KW-0472">Membrane</keyword>
<keyword evidence="1" id="KW-1133">Transmembrane helix</keyword>
<feature type="transmembrane region" description="Helical" evidence="1">
    <location>
        <begin position="238"/>
        <end position="261"/>
    </location>
</feature>
<feature type="transmembrane region" description="Helical" evidence="1">
    <location>
        <begin position="40"/>
        <end position="61"/>
    </location>
</feature>
<reference evidence="2 3" key="1">
    <citation type="submission" date="2015-03" db="EMBL/GenBank/DDBJ databases">
        <title>Genome assembly of Sandaracinus amylolyticus DSM 53668.</title>
        <authorList>
            <person name="Sharma G."/>
            <person name="Subramanian S."/>
        </authorList>
    </citation>
    <scope>NUCLEOTIDE SEQUENCE [LARGE SCALE GENOMIC DNA]</scope>
    <source>
        <strain evidence="2 3">DSM 53668</strain>
    </source>
</reference>
<feature type="transmembrane region" description="Helical" evidence="1">
    <location>
        <begin position="171"/>
        <end position="196"/>
    </location>
</feature>
<name>A0A0F6SDB6_9BACT</name>
<evidence type="ECO:0000256" key="1">
    <source>
        <dbReference type="SAM" id="Phobius"/>
    </source>
</evidence>
<accession>A0A0F6SDB6</accession>
<protein>
    <recommendedName>
        <fullName evidence="4">PrsW family intramembrane metalloprotease</fullName>
    </recommendedName>
</protein>
<evidence type="ECO:0000313" key="2">
    <source>
        <dbReference type="EMBL" id="AKF03159.1"/>
    </source>
</evidence>
<proteinExistence type="predicted"/>
<feature type="transmembrane region" description="Helical" evidence="1">
    <location>
        <begin position="208"/>
        <end position="226"/>
    </location>
</feature>
<dbReference type="Proteomes" id="UP000034883">
    <property type="component" value="Chromosome"/>
</dbReference>
<dbReference type="KEGG" id="samy:DB32_000308"/>
<evidence type="ECO:0008006" key="4">
    <source>
        <dbReference type="Google" id="ProtNLM"/>
    </source>
</evidence>
<dbReference type="AlphaFoldDB" id="A0A0F6SDB6"/>
<sequence length="322" mass="34853">MHHRVVTESYAIASAVACVIALALAVPVFAASSAKGQRVWLVALAVTQLPMAALTFFAVRVPIVRPLWSRLLEAFDPDAARALAAHDPDVLARSPLLAALLAIEAPLTEELAKLGPLLLALLWPPLRRRFFADDARRVPVALAIGLGFGLGEIWLLAVIGSGAPEVQGLPWYALSGFIVERVMVCGLHGLMTAVAVVQLGRGAARVTAGLLGAMALHVALNLPIVLSHARALGVASETWTMIATLWAQVFLFVMILVARWMHVRRDGKPRSFLGDVRCPTCKQVYARPLMGVNLPWARYEECGRCGTWQWVRASDEVADDLK</sequence>
<gene>
    <name evidence="2" type="ORF">DB32_000308</name>
</gene>